<name>A0ABT9PSE0_9HYPH</name>
<gene>
    <name evidence="1" type="ORF">J2T09_001394</name>
</gene>
<dbReference type="RefSeq" id="WP_306832598.1">
    <property type="nucleotide sequence ID" value="NZ_JAUSRF010000004.1"/>
</dbReference>
<evidence type="ECO:0000313" key="1">
    <source>
        <dbReference type="EMBL" id="MDP9836649.1"/>
    </source>
</evidence>
<keyword evidence="2" id="KW-1185">Reference proteome</keyword>
<evidence type="ECO:0008006" key="3">
    <source>
        <dbReference type="Google" id="ProtNLM"/>
    </source>
</evidence>
<dbReference type="EMBL" id="JAUSRF010000004">
    <property type="protein sequence ID" value="MDP9836649.1"/>
    <property type="molecule type" value="Genomic_DNA"/>
</dbReference>
<comment type="caution">
    <text evidence="1">The sequence shown here is derived from an EMBL/GenBank/DDBJ whole genome shotgun (WGS) entry which is preliminary data.</text>
</comment>
<proteinExistence type="predicted"/>
<protein>
    <recommendedName>
        <fullName evidence="3">SMODS and SLOG-associating 2TM effector domain-containing protein</fullName>
    </recommendedName>
</protein>
<accession>A0ABT9PSE0</accession>
<evidence type="ECO:0000313" key="2">
    <source>
        <dbReference type="Proteomes" id="UP001241472"/>
    </source>
</evidence>
<organism evidence="1 2">
    <name type="scientific">Neorhizobium huautlense</name>
    <dbReference type="NCBI Taxonomy" id="67774"/>
    <lineage>
        <taxon>Bacteria</taxon>
        <taxon>Pseudomonadati</taxon>
        <taxon>Pseudomonadota</taxon>
        <taxon>Alphaproteobacteria</taxon>
        <taxon>Hyphomicrobiales</taxon>
        <taxon>Rhizobiaceae</taxon>
        <taxon>Rhizobium/Agrobacterium group</taxon>
        <taxon>Neorhizobium</taxon>
    </lineage>
</organism>
<dbReference type="Proteomes" id="UP001241472">
    <property type="component" value="Unassembled WGS sequence"/>
</dbReference>
<reference evidence="1 2" key="1">
    <citation type="submission" date="2023-07" db="EMBL/GenBank/DDBJ databases">
        <title>Sorghum-associated microbial communities from plants grown in Nebraska, USA.</title>
        <authorList>
            <person name="Schachtman D."/>
        </authorList>
    </citation>
    <scope>NUCLEOTIDE SEQUENCE [LARGE SCALE GENOMIC DNA]</scope>
    <source>
        <strain evidence="1 2">DS1307</strain>
    </source>
</reference>
<sequence>MSFLVIAFGASAAADIAAVLEWSNWAKYAGMTAALIGALQLVFDFSGKARDHQSLQRDYYYLLAEIEEYPNADDERLAVWQAKMTRIAGDEPPTLRALDAKAYNDALSGLGTFELEKRIVIPWHHRLLGQVWAFEGYDYKLVCEVQPKRRPFSSSSS</sequence>